<protein>
    <submittedName>
        <fullName evidence="4">O-methyltransferase</fullName>
    </submittedName>
</protein>
<dbReference type="Pfam" id="PF01596">
    <property type="entry name" value="Methyltransf_3"/>
    <property type="match status" value="1"/>
</dbReference>
<reference evidence="4" key="2">
    <citation type="submission" date="2020-09" db="EMBL/GenBank/DDBJ databases">
        <authorList>
            <person name="Sun Q."/>
            <person name="Ohkuma M."/>
        </authorList>
    </citation>
    <scope>NUCLEOTIDE SEQUENCE</scope>
    <source>
        <strain evidence="4">JCM 4633</strain>
    </source>
</reference>
<dbReference type="EMBL" id="BMVB01000008">
    <property type="protein sequence ID" value="GHC52276.1"/>
    <property type="molecule type" value="Genomic_DNA"/>
</dbReference>
<dbReference type="InterPro" id="IPR050362">
    <property type="entry name" value="Cation-dep_OMT"/>
</dbReference>
<evidence type="ECO:0000256" key="2">
    <source>
        <dbReference type="ARBA" id="ARBA00022679"/>
    </source>
</evidence>
<dbReference type="Gene3D" id="3.40.50.150">
    <property type="entry name" value="Vaccinia Virus protein VP39"/>
    <property type="match status" value="1"/>
</dbReference>
<evidence type="ECO:0000256" key="3">
    <source>
        <dbReference type="ARBA" id="ARBA00022691"/>
    </source>
</evidence>
<proteinExistence type="predicted"/>
<dbReference type="GO" id="GO:0008757">
    <property type="term" value="F:S-adenosylmethionine-dependent methyltransferase activity"/>
    <property type="evidence" value="ECO:0007669"/>
    <property type="project" value="TreeGrafter"/>
</dbReference>
<dbReference type="AlphaFoldDB" id="A0A918TKZ1"/>
<dbReference type="InterPro" id="IPR029063">
    <property type="entry name" value="SAM-dependent_MTases_sf"/>
</dbReference>
<evidence type="ECO:0000256" key="1">
    <source>
        <dbReference type="ARBA" id="ARBA00022603"/>
    </source>
</evidence>
<dbReference type="GO" id="GO:0008171">
    <property type="term" value="F:O-methyltransferase activity"/>
    <property type="evidence" value="ECO:0007669"/>
    <property type="project" value="InterPro"/>
</dbReference>
<organism evidence="4 5">
    <name type="scientific">Streptomyces cinnamoneus</name>
    <name type="common">Streptoverticillium cinnamoneum</name>
    <dbReference type="NCBI Taxonomy" id="53446"/>
    <lineage>
        <taxon>Bacteria</taxon>
        <taxon>Bacillati</taxon>
        <taxon>Actinomycetota</taxon>
        <taxon>Actinomycetes</taxon>
        <taxon>Kitasatosporales</taxon>
        <taxon>Streptomycetaceae</taxon>
        <taxon>Streptomyces</taxon>
        <taxon>Streptomyces cinnamoneus group</taxon>
    </lineage>
</organism>
<dbReference type="PROSITE" id="PS51682">
    <property type="entry name" value="SAM_OMT_I"/>
    <property type="match status" value="1"/>
</dbReference>
<dbReference type="InterPro" id="IPR002935">
    <property type="entry name" value="SAM_O-MeTrfase"/>
</dbReference>
<reference evidence="4" key="1">
    <citation type="journal article" date="2014" name="Int. J. Syst. Evol. Microbiol.">
        <title>Complete genome sequence of Corynebacterium casei LMG S-19264T (=DSM 44701T), isolated from a smear-ripened cheese.</title>
        <authorList>
            <consortium name="US DOE Joint Genome Institute (JGI-PGF)"/>
            <person name="Walter F."/>
            <person name="Albersmeier A."/>
            <person name="Kalinowski J."/>
            <person name="Ruckert C."/>
        </authorList>
    </citation>
    <scope>NUCLEOTIDE SEQUENCE</scope>
    <source>
        <strain evidence="4">JCM 4633</strain>
    </source>
</reference>
<name>A0A918TKZ1_STRCJ</name>
<dbReference type="PANTHER" id="PTHR10509">
    <property type="entry name" value="O-METHYLTRANSFERASE-RELATED"/>
    <property type="match status" value="1"/>
</dbReference>
<keyword evidence="2" id="KW-0808">Transferase</keyword>
<gene>
    <name evidence="4" type="ORF">GCM10010507_30460</name>
</gene>
<dbReference type="GO" id="GO:0032259">
    <property type="term" value="P:methylation"/>
    <property type="evidence" value="ECO:0007669"/>
    <property type="project" value="UniProtKB-KW"/>
</dbReference>
<keyword evidence="3" id="KW-0949">S-adenosyl-L-methionine</keyword>
<evidence type="ECO:0000313" key="5">
    <source>
        <dbReference type="Proteomes" id="UP000646244"/>
    </source>
</evidence>
<dbReference type="PANTHER" id="PTHR10509:SF14">
    <property type="entry name" value="CAFFEOYL-COA O-METHYLTRANSFERASE 3-RELATED"/>
    <property type="match status" value="1"/>
</dbReference>
<keyword evidence="1" id="KW-0489">Methyltransferase</keyword>
<comment type="caution">
    <text evidence="4">The sequence shown here is derived from an EMBL/GenBank/DDBJ whole genome shotgun (WGS) entry which is preliminary data.</text>
</comment>
<evidence type="ECO:0000313" key="4">
    <source>
        <dbReference type="EMBL" id="GHC52276.1"/>
    </source>
</evidence>
<sequence>MPETVPQTVPETKNLPLTPELYAYVLAHNPALDPVQQALVESTHARFPDDAIKQVAREQASLLAFLVRLTGARQVVEVGTFTGLSALAMAQALADGGRLLTLDVSEEWTAHAREAWAKAGVADRIDLRIAPAIETLRALPAEPHIDLAFVDANKDGYIDYWEEIVPRLRPGGLLVADNVLFGGQVSDPAVTEGLAVHIRAFNEHVAADRRMESVMLTVADGITLARRVD</sequence>
<accession>A0A918TKZ1</accession>
<dbReference type="CDD" id="cd02440">
    <property type="entry name" value="AdoMet_MTases"/>
    <property type="match status" value="1"/>
</dbReference>
<dbReference type="Proteomes" id="UP000646244">
    <property type="component" value="Unassembled WGS sequence"/>
</dbReference>
<dbReference type="SUPFAM" id="SSF53335">
    <property type="entry name" value="S-adenosyl-L-methionine-dependent methyltransferases"/>
    <property type="match status" value="1"/>
</dbReference>